<dbReference type="SUPFAM" id="SSF54909">
    <property type="entry name" value="Dimeric alpha+beta barrel"/>
    <property type="match status" value="1"/>
</dbReference>
<comment type="similarity">
    <text evidence="1">Belongs to the YciI family.</text>
</comment>
<proteinExistence type="inferred from homology"/>
<sequence length="94" mass="10673">MLIVELRFGPEPERLAARPAHRVTLTRLHGEGRLLAAGPYADDSGALLIFPVDRPELDRIMADDPYYRTPGVRVVDVREWTPLEFQLTRRLPGP</sequence>
<evidence type="ECO:0000313" key="4">
    <source>
        <dbReference type="Proteomes" id="UP000295345"/>
    </source>
</evidence>
<dbReference type="RefSeq" id="WP_132818895.1">
    <property type="nucleotide sequence ID" value="NZ_SMKI01000164.1"/>
</dbReference>
<keyword evidence="4" id="KW-1185">Reference proteome</keyword>
<dbReference type="OrthoDB" id="8968203at2"/>
<dbReference type="Gene3D" id="3.30.70.1060">
    <property type="entry name" value="Dimeric alpha+beta barrel"/>
    <property type="match status" value="1"/>
</dbReference>
<dbReference type="Proteomes" id="UP000295345">
    <property type="component" value="Unassembled WGS sequence"/>
</dbReference>
<accession>A0A4R4TD72</accession>
<dbReference type="InterPro" id="IPR011008">
    <property type="entry name" value="Dimeric_a/b-barrel"/>
</dbReference>
<protein>
    <recommendedName>
        <fullName evidence="2">YCII-related domain-containing protein</fullName>
    </recommendedName>
</protein>
<dbReference type="InterPro" id="IPR005545">
    <property type="entry name" value="YCII"/>
</dbReference>
<evidence type="ECO:0000259" key="2">
    <source>
        <dbReference type="Pfam" id="PF03795"/>
    </source>
</evidence>
<organism evidence="3 4">
    <name type="scientific">Streptomyces hainanensis</name>
    <dbReference type="NCBI Taxonomy" id="402648"/>
    <lineage>
        <taxon>Bacteria</taxon>
        <taxon>Bacillati</taxon>
        <taxon>Actinomycetota</taxon>
        <taxon>Actinomycetes</taxon>
        <taxon>Kitasatosporales</taxon>
        <taxon>Streptomycetaceae</taxon>
        <taxon>Streptomyces</taxon>
    </lineage>
</organism>
<name>A0A4R4TD72_9ACTN</name>
<reference evidence="3 4" key="1">
    <citation type="submission" date="2019-03" db="EMBL/GenBank/DDBJ databases">
        <title>Draft genome sequences of novel Actinobacteria.</title>
        <authorList>
            <person name="Sahin N."/>
            <person name="Ay H."/>
            <person name="Saygin H."/>
        </authorList>
    </citation>
    <scope>NUCLEOTIDE SEQUENCE [LARGE SCALE GENOMIC DNA]</scope>
    <source>
        <strain evidence="3 4">DSM 41900</strain>
    </source>
</reference>
<evidence type="ECO:0000256" key="1">
    <source>
        <dbReference type="ARBA" id="ARBA00007689"/>
    </source>
</evidence>
<dbReference type="Pfam" id="PF03795">
    <property type="entry name" value="YCII"/>
    <property type="match status" value="1"/>
</dbReference>
<evidence type="ECO:0000313" key="3">
    <source>
        <dbReference type="EMBL" id="TDC74096.1"/>
    </source>
</evidence>
<gene>
    <name evidence="3" type="ORF">E1283_16945</name>
</gene>
<dbReference type="EMBL" id="SMKI01000164">
    <property type="protein sequence ID" value="TDC74096.1"/>
    <property type="molecule type" value="Genomic_DNA"/>
</dbReference>
<dbReference type="AlphaFoldDB" id="A0A4R4TD72"/>
<comment type="caution">
    <text evidence="3">The sequence shown here is derived from an EMBL/GenBank/DDBJ whole genome shotgun (WGS) entry which is preliminary data.</text>
</comment>
<feature type="domain" description="YCII-related" evidence="2">
    <location>
        <begin position="12"/>
        <end position="81"/>
    </location>
</feature>